<proteinExistence type="predicted"/>
<dbReference type="RefSeq" id="WP_115245921.1">
    <property type="nucleotide sequence ID" value="NZ_UHFG01000004.1"/>
</dbReference>
<name>A0A380JW97_STRDY</name>
<sequence length="110" mass="12543">MNIKEKIVVLRKTKDGSFLKSFKNRDAVLAYNKEFTNIIQAASFLPEEYYNMQKDEIDNLAETFGCDVVVVEASYDLKFIDGEDVPELTKEQKVKSMVNGMFEQVFGGSI</sequence>
<evidence type="ECO:0000313" key="2">
    <source>
        <dbReference type="Proteomes" id="UP000254797"/>
    </source>
</evidence>
<reference evidence="1 2" key="1">
    <citation type="submission" date="2018-06" db="EMBL/GenBank/DDBJ databases">
        <authorList>
            <consortium name="Pathogen Informatics"/>
            <person name="Doyle S."/>
        </authorList>
    </citation>
    <scope>NUCLEOTIDE SEQUENCE [LARGE SCALE GENOMIC DNA]</scope>
    <source>
        <strain evidence="1 2">NCTC4670</strain>
    </source>
</reference>
<dbReference type="EMBL" id="UHFG01000004">
    <property type="protein sequence ID" value="SUN48838.1"/>
    <property type="molecule type" value="Genomic_DNA"/>
</dbReference>
<dbReference type="Proteomes" id="UP000254797">
    <property type="component" value="Unassembled WGS sequence"/>
</dbReference>
<protein>
    <submittedName>
        <fullName evidence="1">Phage protein</fullName>
    </submittedName>
</protein>
<organism evidence="1 2">
    <name type="scientific">Streptococcus dysgalactiae subsp. dysgalactiae</name>
    <dbReference type="NCBI Taxonomy" id="99822"/>
    <lineage>
        <taxon>Bacteria</taxon>
        <taxon>Bacillati</taxon>
        <taxon>Bacillota</taxon>
        <taxon>Bacilli</taxon>
        <taxon>Lactobacillales</taxon>
        <taxon>Streptococcaceae</taxon>
        <taxon>Streptococcus</taxon>
    </lineage>
</organism>
<dbReference type="AlphaFoldDB" id="A0A380JW97"/>
<evidence type="ECO:0000313" key="1">
    <source>
        <dbReference type="EMBL" id="SUN48838.1"/>
    </source>
</evidence>
<gene>
    <name evidence="1" type="ORF">NCTC4670_00719</name>
</gene>
<accession>A0A380JW97</accession>